<evidence type="ECO:0000313" key="1">
    <source>
        <dbReference type="EMBL" id="KAF2149100.1"/>
    </source>
</evidence>
<comment type="caution">
    <text evidence="1">The sequence shown here is derived from an EMBL/GenBank/DDBJ whole genome shotgun (WGS) entry which is preliminary data.</text>
</comment>
<evidence type="ECO:0000313" key="2">
    <source>
        <dbReference type="Proteomes" id="UP000799439"/>
    </source>
</evidence>
<name>A0A9P4MCT3_9PEZI</name>
<dbReference type="OrthoDB" id="2326446at2759"/>
<protein>
    <submittedName>
        <fullName evidence="1">Uncharacterized protein</fullName>
    </submittedName>
</protein>
<proteinExistence type="predicted"/>
<dbReference type="AlphaFoldDB" id="A0A9P4MCT3"/>
<dbReference type="EMBL" id="ML996092">
    <property type="protein sequence ID" value="KAF2149100.1"/>
    <property type="molecule type" value="Genomic_DNA"/>
</dbReference>
<sequence>MVAPNNRVELIPWDPENDKQFQRVKDQQSGLGWFKPTAPLWKDEQLQGVRTVFWIAIADTEVNQKSLVDKHVAKFPAEREPISDTATTIGGAPRNPTYKAFTPVGHVALRASPPSDSTKLGLPPSSLRLVSFYVSWALQGTGIGAGAISQLDRVAASVPFNAAAISLECITKEFQMQEVYLEIIYDKNGQPRPTQSNVEWYSKRGFTVIDGSEFQVPSESPVIAEMLPIVSLVHMQKRLR</sequence>
<dbReference type="Proteomes" id="UP000799439">
    <property type="component" value="Unassembled WGS sequence"/>
</dbReference>
<accession>A0A9P4MCT3</accession>
<reference evidence="1" key="1">
    <citation type="journal article" date="2020" name="Stud. Mycol.">
        <title>101 Dothideomycetes genomes: a test case for predicting lifestyles and emergence of pathogens.</title>
        <authorList>
            <person name="Haridas S."/>
            <person name="Albert R."/>
            <person name="Binder M."/>
            <person name="Bloem J."/>
            <person name="Labutti K."/>
            <person name="Salamov A."/>
            <person name="Andreopoulos B."/>
            <person name="Baker S."/>
            <person name="Barry K."/>
            <person name="Bills G."/>
            <person name="Bluhm B."/>
            <person name="Cannon C."/>
            <person name="Castanera R."/>
            <person name="Culley D."/>
            <person name="Daum C."/>
            <person name="Ezra D."/>
            <person name="Gonzalez J."/>
            <person name="Henrissat B."/>
            <person name="Kuo A."/>
            <person name="Liang C."/>
            <person name="Lipzen A."/>
            <person name="Lutzoni F."/>
            <person name="Magnuson J."/>
            <person name="Mondo S."/>
            <person name="Nolan M."/>
            <person name="Ohm R."/>
            <person name="Pangilinan J."/>
            <person name="Park H.-J."/>
            <person name="Ramirez L."/>
            <person name="Alfaro M."/>
            <person name="Sun H."/>
            <person name="Tritt A."/>
            <person name="Yoshinaga Y."/>
            <person name="Zwiers L.-H."/>
            <person name="Turgeon B."/>
            <person name="Goodwin S."/>
            <person name="Spatafora J."/>
            <person name="Crous P."/>
            <person name="Grigoriev I."/>
        </authorList>
    </citation>
    <scope>NUCLEOTIDE SEQUENCE</scope>
    <source>
        <strain evidence="1">CBS 260.36</strain>
    </source>
</reference>
<keyword evidence="2" id="KW-1185">Reference proteome</keyword>
<organism evidence="1 2">
    <name type="scientific">Myriangium duriaei CBS 260.36</name>
    <dbReference type="NCBI Taxonomy" id="1168546"/>
    <lineage>
        <taxon>Eukaryota</taxon>
        <taxon>Fungi</taxon>
        <taxon>Dikarya</taxon>
        <taxon>Ascomycota</taxon>
        <taxon>Pezizomycotina</taxon>
        <taxon>Dothideomycetes</taxon>
        <taxon>Dothideomycetidae</taxon>
        <taxon>Myriangiales</taxon>
        <taxon>Myriangiaceae</taxon>
        <taxon>Myriangium</taxon>
    </lineage>
</organism>
<gene>
    <name evidence="1" type="ORF">K461DRAFT_316010</name>
</gene>